<name>A0ACC3BZX4_PYRYE</name>
<organism evidence="1 2">
    <name type="scientific">Pyropia yezoensis</name>
    <name type="common">Susabi-nori</name>
    <name type="synonym">Porphyra yezoensis</name>
    <dbReference type="NCBI Taxonomy" id="2788"/>
    <lineage>
        <taxon>Eukaryota</taxon>
        <taxon>Rhodophyta</taxon>
        <taxon>Bangiophyceae</taxon>
        <taxon>Bangiales</taxon>
        <taxon>Bangiaceae</taxon>
        <taxon>Pyropia</taxon>
    </lineage>
</organism>
<keyword evidence="2" id="KW-1185">Reference proteome</keyword>
<protein>
    <submittedName>
        <fullName evidence="1">Uncharacterized protein</fullName>
    </submittedName>
</protein>
<evidence type="ECO:0000313" key="1">
    <source>
        <dbReference type="EMBL" id="KAK1863158.1"/>
    </source>
</evidence>
<dbReference type="EMBL" id="CM020619">
    <property type="protein sequence ID" value="KAK1863158.1"/>
    <property type="molecule type" value="Genomic_DNA"/>
</dbReference>
<comment type="caution">
    <text evidence="1">The sequence shown here is derived from an EMBL/GenBank/DDBJ whole genome shotgun (WGS) entry which is preliminary data.</text>
</comment>
<accession>A0ACC3BZX4</accession>
<proteinExistence type="predicted"/>
<reference evidence="1" key="1">
    <citation type="submission" date="2019-11" db="EMBL/GenBank/DDBJ databases">
        <title>Nori genome reveals adaptations in red seaweeds to the harsh intertidal environment.</title>
        <authorList>
            <person name="Wang D."/>
            <person name="Mao Y."/>
        </authorList>
    </citation>
    <scope>NUCLEOTIDE SEQUENCE</scope>
    <source>
        <tissue evidence="1">Gametophyte</tissue>
    </source>
</reference>
<dbReference type="Proteomes" id="UP000798662">
    <property type="component" value="Chromosome 2"/>
</dbReference>
<sequence>MGAARPPCQPLAAFAPPAGPVAVPALRSARLCCRARVEGAVAPPPPFRSAARAATVSSFASNGWAAGGGRARPRPMPAVGPPAAPSRCGARSLRAALVNKKGAGAEESLGIPSAPAESELAPLPSEEREKAAAAMDKMASDAVKQLTAEPPADDAHDDSGGGPIADAKAFLVAVRGEFAVVDWPETQRVAQILGFVVAAMVLSSVGIYAVDKAFMRLSSIVFGSEY</sequence>
<evidence type="ECO:0000313" key="2">
    <source>
        <dbReference type="Proteomes" id="UP000798662"/>
    </source>
</evidence>
<gene>
    <name evidence="1" type="ORF">I4F81_005720</name>
</gene>